<evidence type="ECO:0000313" key="1">
    <source>
        <dbReference type="EMBL" id="KAI3721922.1"/>
    </source>
</evidence>
<name>A0ACB9BHQ7_CICIN</name>
<reference evidence="2" key="1">
    <citation type="journal article" date="2022" name="Mol. Ecol. Resour.">
        <title>The genomes of chicory, endive, great burdock and yacon provide insights into Asteraceae palaeo-polyploidization history and plant inulin production.</title>
        <authorList>
            <person name="Fan W."/>
            <person name="Wang S."/>
            <person name="Wang H."/>
            <person name="Wang A."/>
            <person name="Jiang F."/>
            <person name="Liu H."/>
            <person name="Zhao H."/>
            <person name="Xu D."/>
            <person name="Zhang Y."/>
        </authorList>
    </citation>
    <scope>NUCLEOTIDE SEQUENCE [LARGE SCALE GENOMIC DNA]</scope>
    <source>
        <strain evidence="2">cv. Punajuju</strain>
    </source>
</reference>
<reference evidence="1 2" key="2">
    <citation type="journal article" date="2022" name="Mol. Ecol. Resour.">
        <title>The genomes of chicory, endive, great burdock and yacon provide insights into Asteraceae paleo-polyploidization history and plant inulin production.</title>
        <authorList>
            <person name="Fan W."/>
            <person name="Wang S."/>
            <person name="Wang H."/>
            <person name="Wang A."/>
            <person name="Jiang F."/>
            <person name="Liu H."/>
            <person name="Zhao H."/>
            <person name="Xu D."/>
            <person name="Zhang Y."/>
        </authorList>
    </citation>
    <scope>NUCLEOTIDE SEQUENCE [LARGE SCALE GENOMIC DNA]</scope>
    <source>
        <strain evidence="2">cv. Punajuju</strain>
        <tissue evidence="1">Leaves</tissue>
    </source>
</reference>
<dbReference type="Proteomes" id="UP001055811">
    <property type="component" value="Linkage Group LG06"/>
</dbReference>
<proteinExistence type="predicted"/>
<gene>
    <name evidence="1" type="ORF">L2E82_32942</name>
</gene>
<protein>
    <submittedName>
        <fullName evidence="1">Uncharacterized protein</fullName>
    </submittedName>
</protein>
<organism evidence="1 2">
    <name type="scientific">Cichorium intybus</name>
    <name type="common">Chicory</name>
    <dbReference type="NCBI Taxonomy" id="13427"/>
    <lineage>
        <taxon>Eukaryota</taxon>
        <taxon>Viridiplantae</taxon>
        <taxon>Streptophyta</taxon>
        <taxon>Embryophyta</taxon>
        <taxon>Tracheophyta</taxon>
        <taxon>Spermatophyta</taxon>
        <taxon>Magnoliopsida</taxon>
        <taxon>eudicotyledons</taxon>
        <taxon>Gunneridae</taxon>
        <taxon>Pentapetalae</taxon>
        <taxon>asterids</taxon>
        <taxon>campanulids</taxon>
        <taxon>Asterales</taxon>
        <taxon>Asteraceae</taxon>
        <taxon>Cichorioideae</taxon>
        <taxon>Cichorieae</taxon>
        <taxon>Cichoriinae</taxon>
        <taxon>Cichorium</taxon>
    </lineage>
</organism>
<keyword evidence="2" id="KW-1185">Reference proteome</keyword>
<comment type="caution">
    <text evidence="1">The sequence shown here is derived from an EMBL/GenBank/DDBJ whole genome shotgun (WGS) entry which is preliminary data.</text>
</comment>
<accession>A0ACB9BHQ7</accession>
<evidence type="ECO:0000313" key="2">
    <source>
        <dbReference type="Proteomes" id="UP001055811"/>
    </source>
</evidence>
<dbReference type="EMBL" id="CM042014">
    <property type="protein sequence ID" value="KAI3721922.1"/>
    <property type="molecule type" value="Genomic_DNA"/>
</dbReference>
<sequence length="1006" mass="115140">MKFLFKFREVCSSANLLPVHITNLQSFSFSIITRPSRNPNRKNIEETPMKNGKEKQDFADLFEEITQILGTHSFNVDTNRGSRFPLMDSINVEVGDSLDCTEAVCENADMNQELELRTTIMAEKDVSPTVHEVTQILRGREGEVSIEEQLENMAVEFDSDVVDKVLKRCFKVPDLALRFFNWIKLKNLSSVTTATYNTMIYILGESKKFDMVEKLLEEMENNMCKKDIKTWTILISHYGKSNTIGKALLIFENMKKSGLEPDLAVYKIMLRTLCNSVKSDIAMEFYKEMMSKEMEPDTNLYKLLLHCLAHSGDIESIHLVANDMINISQIPEQYVYTCMLKNFCISNRIKEALEVIKDIKNKDIAIEPEHFEILVKGMCRADRISDALEIVDILKRKNVVDKKIYGIIINGYLRRNDVSKALHLLKDCGQTLSVYTYTELMQHLFRISEFEKGFDIYNMMLEKGVELDSVAITAVIAGYVQQNRVSEAWKVVKSMEKKGMKLTSKCYMVFIKELCKINRSDEAINIYDHMKGLKLRIDDSMFNWITSHLGKNRELGKIQERTTIEKDETTLDSNSIHIEPSKSFTEHDLHRVCEIVSSSMTWCSKEESLQKCDLHITPDLVMEVLKTCRLHGGAALQFFTWVGNKDVYSHTAETYNMAMKIAGQGKDFKHMRILFHEMRRKGLLVSSDTWTIMILQYGRIGLTEIALKIFREMKETGCSPNGSTYKSLIVSLCGKKGRNVNEAVEVFLEMCEAGFVPDKELIEIYLGCLCEIGNVLEAKTCVKNLCRLGFCTPLAYSLCIRALCRAGKVEEGLLMADEVGEKDRNTLDRYIYGSVIHGLLREKRLQAALEKIESMKTVSIFPTVHVYTSLIVYFFREKQISKAIEVFETMKREGCEPTIVTYSSLIRGYVSNGKIVDAWGVFRKMKNEGPLPDFKTYSMFISCLCKEGNSEEGMRLLSEMLNVGIAPSTVNFRDVFYGLNREGKRNLAQSVLTSKWDLVSRRKSLI</sequence>